<name>A0A1Y0C5K0_9MYCO</name>
<dbReference type="Proteomes" id="UP000195331">
    <property type="component" value="Chromosome"/>
</dbReference>
<organism evidence="2 3">
    <name type="scientific">Mycobacterium dioxanotrophicus</name>
    <dbReference type="NCBI Taxonomy" id="482462"/>
    <lineage>
        <taxon>Bacteria</taxon>
        <taxon>Bacillati</taxon>
        <taxon>Actinomycetota</taxon>
        <taxon>Actinomycetes</taxon>
        <taxon>Mycobacteriales</taxon>
        <taxon>Mycobacteriaceae</taxon>
        <taxon>Mycobacterium</taxon>
    </lineage>
</organism>
<dbReference type="AlphaFoldDB" id="A0A1Y0C5K0"/>
<evidence type="ECO:0000256" key="1">
    <source>
        <dbReference type="SAM" id="MobiDB-lite"/>
    </source>
</evidence>
<proteinExistence type="predicted"/>
<accession>A0A1Y0C5K0</accession>
<dbReference type="EMBL" id="CP020809">
    <property type="protein sequence ID" value="ART70479.1"/>
    <property type="molecule type" value="Genomic_DNA"/>
</dbReference>
<gene>
    <name evidence="2" type="ORF">BTO20_19600</name>
</gene>
<feature type="region of interest" description="Disordered" evidence="1">
    <location>
        <begin position="233"/>
        <end position="259"/>
    </location>
</feature>
<protein>
    <submittedName>
        <fullName evidence="2">Uncharacterized protein</fullName>
    </submittedName>
</protein>
<dbReference type="OrthoDB" id="4641867at2"/>
<dbReference type="KEGG" id="mdx:BTO20_19600"/>
<dbReference type="RefSeq" id="WP_087077942.1">
    <property type="nucleotide sequence ID" value="NZ_CP020809.1"/>
</dbReference>
<evidence type="ECO:0000313" key="3">
    <source>
        <dbReference type="Proteomes" id="UP000195331"/>
    </source>
</evidence>
<reference evidence="2 3" key="1">
    <citation type="submission" date="2017-04" db="EMBL/GenBank/DDBJ databases">
        <title>Whole Genome Sequence of 1,4-Dioxane Degrading Bacterium Mycobacterium dioxanotrophicus PH-06.</title>
        <authorList>
            <person name="He Y."/>
        </authorList>
    </citation>
    <scope>NUCLEOTIDE SEQUENCE [LARGE SCALE GENOMIC DNA]</scope>
    <source>
        <strain evidence="2 3">PH-06</strain>
    </source>
</reference>
<evidence type="ECO:0000313" key="2">
    <source>
        <dbReference type="EMBL" id="ART70479.1"/>
    </source>
</evidence>
<feature type="compositionally biased region" description="Basic and acidic residues" evidence="1">
    <location>
        <begin position="249"/>
        <end position="259"/>
    </location>
</feature>
<sequence length="259" mass="28368">MAVLHTPETRGAKALYYDAGGSSIERDIIGWDKLGRPLVLCGDRLHTADGAPFAHYKEFRTVVMPDVLSIIRESIDRCLDDYKLGRVYDPIYDAVKGELARRRPRALELDYGEGILKEHFGMPLLIHVQEPNVRMSHYGNQVTGTPLVNYLALDPITESIQVVRNATITQRAVATVVVRTYRRGPVGVIGVALISPDTDSPVLKALSSGTGYSVHEAAQTLTDSAVERGWLPAPETSAGHRGVVPAGLHEVRRGDVPDR</sequence>
<keyword evidence="3" id="KW-1185">Reference proteome</keyword>